<evidence type="ECO:0000313" key="2">
    <source>
        <dbReference type="Proteomes" id="UP001172386"/>
    </source>
</evidence>
<dbReference type="EMBL" id="JAPDRQ010000165">
    <property type="protein sequence ID" value="KAJ9653136.1"/>
    <property type="molecule type" value="Genomic_DNA"/>
</dbReference>
<proteinExistence type="predicted"/>
<organism evidence="1 2">
    <name type="scientific">Neophaeococcomyces mojaviensis</name>
    <dbReference type="NCBI Taxonomy" id="3383035"/>
    <lineage>
        <taxon>Eukaryota</taxon>
        <taxon>Fungi</taxon>
        <taxon>Dikarya</taxon>
        <taxon>Ascomycota</taxon>
        <taxon>Pezizomycotina</taxon>
        <taxon>Eurotiomycetes</taxon>
        <taxon>Chaetothyriomycetidae</taxon>
        <taxon>Chaetothyriales</taxon>
        <taxon>Chaetothyriales incertae sedis</taxon>
        <taxon>Neophaeococcomyces</taxon>
    </lineage>
</organism>
<dbReference type="Proteomes" id="UP001172386">
    <property type="component" value="Unassembled WGS sequence"/>
</dbReference>
<comment type="caution">
    <text evidence="1">The sequence shown here is derived from an EMBL/GenBank/DDBJ whole genome shotgun (WGS) entry which is preliminary data.</text>
</comment>
<sequence>MSSNGRLRFFVYYNNQPKLLDDVLKLGAAYVPKESSQADTPEKLKYQASQRLQFSSLPTEIQFCIYEHMYSSSPTIGAHIIIRRGTAYREFRPGVDSVRDDDTVVEFPHCLADRFVSVGWLCDNITTMAKRMHCHVDDYSWPWTFSLVNSKPCATGTQRELAETVLSAMLCEMPWMRLNIDRGRTISQTFNADHCGVFKNLGYVQMTHNDWWNELYFIRNSHTAEPEIVSLRDTALSTVREQVLYVDRDAANLLTSTYAKSIYRFKSDINFTDGMCDAVHRWAADNEAYQDLQKVFEDWDGTEDMKNDSEFIVRGIRIELDGGLLLDILEVDSDLPAIEEVVEEVNAEARS</sequence>
<protein>
    <submittedName>
        <fullName evidence="1">Uncharacterized protein</fullName>
    </submittedName>
</protein>
<gene>
    <name evidence="1" type="ORF">H2198_007648</name>
</gene>
<evidence type="ECO:0000313" key="1">
    <source>
        <dbReference type="EMBL" id="KAJ9653136.1"/>
    </source>
</evidence>
<accession>A0ACC2ZZN9</accession>
<reference evidence="1" key="1">
    <citation type="submission" date="2022-10" db="EMBL/GenBank/DDBJ databases">
        <title>Culturing micro-colonial fungi from biological soil crusts in the Mojave desert and describing Neophaeococcomyces mojavensis, and introducing the new genera and species Taxawa tesnikishii.</title>
        <authorList>
            <person name="Kurbessoian T."/>
            <person name="Stajich J.E."/>
        </authorList>
    </citation>
    <scope>NUCLEOTIDE SEQUENCE</scope>
    <source>
        <strain evidence="1">JES_112</strain>
    </source>
</reference>
<name>A0ACC2ZZN9_9EURO</name>
<keyword evidence="2" id="KW-1185">Reference proteome</keyword>